<dbReference type="GO" id="GO:0005096">
    <property type="term" value="F:GTPase activator activity"/>
    <property type="evidence" value="ECO:0007669"/>
    <property type="project" value="UniProtKB-KW"/>
</dbReference>
<dbReference type="Proteomes" id="UP000050794">
    <property type="component" value="Unassembled WGS sequence"/>
</dbReference>
<dbReference type="Gene3D" id="1.10.472.80">
    <property type="entry name" value="Ypt/Rab-GAP domain of gyp1p, domain 3"/>
    <property type="match status" value="1"/>
</dbReference>
<evidence type="ECO:0000256" key="1">
    <source>
        <dbReference type="ARBA" id="ARBA00022468"/>
    </source>
</evidence>
<reference evidence="5 6" key="2">
    <citation type="submission" date="2018-11" db="EMBL/GenBank/DDBJ databases">
        <authorList>
            <consortium name="Pathogen Informatics"/>
        </authorList>
    </citation>
    <scope>NUCLEOTIDE SEQUENCE [LARGE SCALE GENOMIC DNA]</scope>
</reference>
<evidence type="ECO:0000313" key="5">
    <source>
        <dbReference type="EMBL" id="VDM44982.1"/>
    </source>
</evidence>
<dbReference type="PANTHER" id="PTHR22957:SF168">
    <property type="entry name" value="TBC DOMAIN-CONTAINING PROTEIN KINASE-LIKE PROTEIN"/>
    <property type="match status" value="1"/>
</dbReference>
<dbReference type="GO" id="GO:0004672">
    <property type="term" value="F:protein kinase activity"/>
    <property type="evidence" value="ECO:0007669"/>
    <property type="project" value="InterPro"/>
</dbReference>
<dbReference type="SUPFAM" id="SSF47923">
    <property type="entry name" value="Ypt/Rab-GAP domain of gyp1p"/>
    <property type="match status" value="2"/>
</dbReference>
<organism evidence="6 7">
    <name type="scientific">Toxocara canis</name>
    <name type="common">Canine roundworm</name>
    <dbReference type="NCBI Taxonomy" id="6265"/>
    <lineage>
        <taxon>Eukaryota</taxon>
        <taxon>Metazoa</taxon>
        <taxon>Ecdysozoa</taxon>
        <taxon>Nematoda</taxon>
        <taxon>Chromadorea</taxon>
        <taxon>Rhabditida</taxon>
        <taxon>Spirurina</taxon>
        <taxon>Ascaridomorpha</taxon>
        <taxon>Ascaridoidea</taxon>
        <taxon>Toxocaridae</taxon>
        <taxon>Toxocara</taxon>
    </lineage>
</organism>
<dbReference type="InterPro" id="IPR000719">
    <property type="entry name" value="Prot_kinase_dom"/>
</dbReference>
<dbReference type="Pfam" id="PF00581">
    <property type="entry name" value="Rhodanese"/>
    <property type="match status" value="1"/>
</dbReference>
<dbReference type="EMBL" id="UYWY01021835">
    <property type="protein sequence ID" value="VDM44982.1"/>
    <property type="molecule type" value="Genomic_DNA"/>
</dbReference>
<dbReference type="PROSITE" id="PS50011">
    <property type="entry name" value="PROTEIN_KINASE_DOM"/>
    <property type="match status" value="1"/>
</dbReference>
<gene>
    <name evidence="5" type="ORF">TCNE_LOCUS13661</name>
</gene>
<feature type="domain" description="Rab-GAP TBC" evidence="3">
    <location>
        <begin position="545"/>
        <end position="768"/>
    </location>
</feature>
<dbReference type="Gene3D" id="3.40.250.10">
    <property type="entry name" value="Rhodanese-like domain"/>
    <property type="match status" value="1"/>
</dbReference>
<dbReference type="InterPro" id="IPR035969">
    <property type="entry name" value="Rab-GAP_TBC_sf"/>
</dbReference>
<dbReference type="FunFam" id="1.10.8.270:FF:000044">
    <property type="entry name" value="TBC Kinase homolog"/>
    <property type="match status" value="1"/>
</dbReference>
<dbReference type="PROSITE" id="PS50206">
    <property type="entry name" value="RHODANESE_3"/>
    <property type="match status" value="1"/>
</dbReference>
<evidence type="ECO:0000259" key="3">
    <source>
        <dbReference type="PROSITE" id="PS50086"/>
    </source>
</evidence>
<dbReference type="SUPFAM" id="SSF56112">
    <property type="entry name" value="Protein kinase-like (PK-like)"/>
    <property type="match status" value="1"/>
</dbReference>
<feature type="domain" description="Rhodanese" evidence="4">
    <location>
        <begin position="868"/>
        <end position="894"/>
    </location>
</feature>
<accession>A0A183UYU1</accession>
<dbReference type="CDD" id="cd00158">
    <property type="entry name" value="RHOD"/>
    <property type="match status" value="1"/>
</dbReference>
<dbReference type="PROSITE" id="PS50086">
    <property type="entry name" value="TBC_RABGAP"/>
    <property type="match status" value="1"/>
</dbReference>
<name>A0A183UYU1_TOXCA</name>
<dbReference type="InterPro" id="IPR036873">
    <property type="entry name" value="Rhodanese-like_dom_sf"/>
</dbReference>
<evidence type="ECO:0000313" key="7">
    <source>
        <dbReference type="WBParaSite" id="TCNE_0001366101-mRNA-1"/>
    </source>
</evidence>
<protein>
    <submittedName>
        <fullName evidence="7">TBC domain-containing protein kinase-like protein</fullName>
    </submittedName>
</protein>
<dbReference type="Gene3D" id="1.10.510.10">
    <property type="entry name" value="Transferase(Phosphotransferase) domain 1"/>
    <property type="match status" value="1"/>
</dbReference>
<dbReference type="SMART" id="SM00220">
    <property type="entry name" value="S_TKc"/>
    <property type="match status" value="1"/>
</dbReference>
<keyword evidence="1" id="KW-0343">GTPase activation</keyword>
<proteinExistence type="predicted"/>
<reference evidence="7" key="1">
    <citation type="submission" date="2016-06" db="UniProtKB">
        <authorList>
            <consortium name="WormBaseParasite"/>
        </authorList>
    </citation>
    <scope>IDENTIFICATION</scope>
</reference>
<dbReference type="GO" id="GO:0005524">
    <property type="term" value="F:ATP binding"/>
    <property type="evidence" value="ECO:0007669"/>
    <property type="project" value="InterPro"/>
</dbReference>
<evidence type="ECO:0000313" key="6">
    <source>
        <dbReference type="Proteomes" id="UP000050794"/>
    </source>
</evidence>
<dbReference type="InterPro" id="IPR011009">
    <property type="entry name" value="Kinase-like_dom_sf"/>
</dbReference>
<evidence type="ECO:0000259" key="4">
    <source>
        <dbReference type="PROSITE" id="PS50206"/>
    </source>
</evidence>
<dbReference type="PANTHER" id="PTHR22957">
    <property type="entry name" value="TBC1 DOMAIN FAMILY MEMBER GTPASE-ACTIVATING PROTEIN"/>
    <property type="match status" value="1"/>
</dbReference>
<keyword evidence="6" id="KW-1185">Reference proteome</keyword>
<dbReference type="Pfam" id="PF00566">
    <property type="entry name" value="RabGAP-TBC"/>
    <property type="match status" value="2"/>
</dbReference>
<dbReference type="InterPro" id="IPR000195">
    <property type="entry name" value="Rab-GAP-TBC_dom"/>
</dbReference>
<evidence type="ECO:0000259" key="2">
    <source>
        <dbReference type="PROSITE" id="PS50011"/>
    </source>
</evidence>
<dbReference type="AlphaFoldDB" id="A0A183UYU1"/>
<feature type="domain" description="Protein kinase" evidence="2">
    <location>
        <begin position="89"/>
        <end position="362"/>
    </location>
</feature>
<dbReference type="Gene3D" id="1.10.8.270">
    <property type="entry name" value="putative rabgap domain of human tbc1 domain family member 14 like domains"/>
    <property type="match status" value="1"/>
</dbReference>
<dbReference type="WBParaSite" id="TCNE_0001366101-mRNA-1">
    <property type="protein sequence ID" value="TCNE_0001366101-mRNA-1"/>
    <property type="gene ID" value="TCNE_0001366101"/>
</dbReference>
<dbReference type="Pfam" id="PF00069">
    <property type="entry name" value="Pkinase"/>
    <property type="match status" value="1"/>
</dbReference>
<sequence>MHSRMPVADINASRSGRRYTMVCSSACAIGVSDLALRKERSFFGELDDTAVVKGTAQVTTPSSGQPSSLSPSIHESDVFVAFRHRIETHKEMRCFGDAEFGAVTLIGRESRNRTSLNGLPATPSSTRMLGRFALLATLSHPNLCTYIEIIRSNTLENAVLLISEHYRWSVRDEICKGVRLEVPKVVDISAKVVSSIAYLHQHDIVLGYFSLGSILLLPQEEVRLAQYGLYYLSGGGLDVDCCVGCAWYLAPERLVRTSVGYAIATRAGDIWAFGIALFEMNVGVLLSDVWGLKQIFAVIRESVRRAVRGSAFYPLLDAIRLARPNTVIEVDVRMEALLARVLSVRPSDRPTARQLLLEMNQLAENTICVEDIDDENEENGFCQENSLNESIAELQERISKEETERLKYRPINEAFFLWKLCGSSVENILLNHGIIRANSSINTLPVIVLGDCFMYGNSSSRRYASIFDVFLLPSNNLRQRMKSVDKGRFIINFELSEKRHENSDLSLIVKERDIEYQMHRMFVLARLVDAFPYKRRALLDECGSDVPPLYRASLWASFLNIAPSAIACFKQFDTLDEHPSDRQLMVDIPRCHQYDELMASPAAHYKLKRLLKAWLLSHKNYVYWQGLDSLAAPFLVLHFNRIPVAYACLESFISLYLHNFFLKDNSAIIQGRFNHDRATSGGAVFEVIQHIYVANLKNVPLCRTNMIAEYLAVFSHLLAYVDASLYWHLHEMDFLPELFAIPWFLTCFAHVLPLHKLFHLWDVLLLCDSSFPLFVGVAIMEQMRARLITAHFNDAILLFSDLPDLNVERIVEESIALYKEVPPSCTHREHASSFLRGSYEMSSHLSAAELKSCSSPRISAQDLADLMQRSSVLIIDVRSQNEYSRGALMGSINLATTGTDECLDSVHTALAKASLAQHPVVIVDTPQMQRANEACPRLWLDGAFVKASIEYVCWTVVLVACVRCSTYFQCLLEILA</sequence>
<dbReference type="SUPFAM" id="SSF52821">
    <property type="entry name" value="Rhodanese/Cell cycle control phosphatase"/>
    <property type="match status" value="1"/>
</dbReference>
<dbReference type="InterPro" id="IPR001763">
    <property type="entry name" value="Rhodanese-like_dom"/>
</dbReference>
<dbReference type="SMART" id="SM00164">
    <property type="entry name" value="TBC"/>
    <property type="match status" value="1"/>
</dbReference>